<keyword evidence="11" id="KW-0333">Golgi apparatus</keyword>
<dbReference type="OrthoDB" id="409725at2759"/>
<feature type="transmembrane region" description="Helical" evidence="14">
    <location>
        <begin position="516"/>
        <end position="538"/>
    </location>
</feature>
<evidence type="ECO:0000256" key="4">
    <source>
        <dbReference type="ARBA" id="ARBA00021741"/>
    </source>
</evidence>
<feature type="transmembrane region" description="Helical" evidence="14">
    <location>
        <begin position="95"/>
        <end position="114"/>
    </location>
</feature>
<reference evidence="15" key="1">
    <citation type="submission" date="2021-01" db="EMBL/GenBank/DDBJ databases">
        <title>Phytophthora aleatoria, a newly-described species from Pinus radiata is distinct from Phytophthora cactorum isolates based on comparative genomics.</title>
        <authorList>
            <person name="Mcdougal R."/>
            <person name="Panda P."/>
            <person name="Williams N."/>
            <person name="Studholme D.J."/>
        </authorList>
    </citation>
    <scope>NUCLEOTIDE SEQUENCE</scope>
    <source>
        <strain evidence="15">NZFS 3830</strain>
    </source>
</reference>
<feature type="transmembrane region" description="Helical" evidence="14">
    <location>
        <begin position="341"/>
        <end position="361"/>
    </location>
</feature>
<evidence type="ECO:0000256" key="1">
    <source>
        <dbReference type="ARBA" id="ARBA00004651"/>
    </source>
</evidence>
<evidence type="ECO:0000256" key="11">
    <source>
        <dbReference type="ARBA" id="ARBA00023034"/>
    </source>
</evidence>
<organism evidence="15 16">
    <name type="scientific">Phytophthora cactorum</name>
    <dbReference type="NCBI Taxonomy" id="29920"/>
    <lineage>
        <taxon>Eukaryota</taxon>
        <taxon>Sar</taxon>
        <taxon>Stramenopiles</taxon>
        <taxon>Oomycota</taxon>
        <taxon>Peronosporomycetes</taxon>
        <taxon>Peronosporales</taxon>
        <taxon>Peronosporaceae</taxon>
        <taxon>Phytophthora</taxon>
    </lineage>
</organism>
<comment type="caution">
    <text evidence="15">The sequence shown here is derived from an EMBL/GenBank/DDBJ whole genome shotgun (WGS) entry which is preliminary data.</text>
</comment>
<dbReference type="GO" id="GO:0000139">
    <property type="term" value="C:Golgi membrane"/>
    <property type="evidence" value="ECO:0007669"/>
    <property type="project" value="UniProtKB-SubCell"/>
</dbReference>
<evidence type="ECO:0000256" key="5">
    <source>
        <dbReference type="ARBA" id="ARBA00022448"/>
    </source>
</evidence>
<evidence type="ECO:0000313" key="15">
    <source>
        <dbReference type="EMBL" id="KAG6955803.1"/>
    </source>
</evidence>
<accession>A0A8T1U5I0</accession>
<evidence type="ECO:0000256" key="12">
    <source>
        <dbReference type="ARBA" id="ARBA00023136"/>
    </source>
</evidence>
<comment type="subcellular location">
    <subcellularLocation>
        <location evidence="1">Cell membrane</location>
        <topology evidence="1">Multi-pass membrane protein</topology>
    </subcellularLocation>
    <subcellularLocation>
        <location evidence="2">Golgi apparatus membrane</location>
        <topology evidence="2">Multi-pass membrane protein</topology>
    </subcellularLocation>
</comment>
<dbReference type="PANTHER" id="PTHR10791">
    <property type="entry name" value="RAG1-ACTIVATING PROTEIN 1"/>
    <property type="match status" value="1"/>
</dbReference>
<feature type="transmembrane region" description="Helical" evidence="14">
    <location>
        <begin position="583"/>
        <end position="602"/>
    </location>
</feature>
<dbReference type="Proteomes" id="UP000688947">
    <property type="component" value="Unassembled WGS sequence"/>
</dbReference>
<dbReference type="FunFam" id="1.20.1280.290:FF:000007">
    <property type="entry name" value="Bidirectional sugar transporter SWEET7"/>
    <property type="match status" value="3"/>
</dbReference>
<keyword evidence="5" id="KW-0813">Transport</keyword>
<protein>
    <recommendedName>
        <fullName evidence="4">Sugar transporter SWEET1</fullName>
    </recommendedName>
</protein>
<name>A0A8T1U5I0_9STRA</name>
<feature type="transmembrane region" description="Helical" evidence="14">
    <location>
        <begin position="282"/>
        <end position="302"/>
    </location>
</feature>
<keyword evidence="6" id="KW-1003">Cell membrane</keyword>
<proteinExistence type="inferred from homology"/>
<feature type="region of interest" description="Disordered" evidence="13">
    <location>
        <begin position="663"/>
        <end position="692"/>
    </location>
</feature>
<evidence type="ECO:0000313" key="16">
    <source>
        <dbReference type="Proteomes" id="UP000688947"/>
    </source>
</evidence>
<feature type="transmembrane region" description="Helical" evidence="14">
    <location>
        <begin position="608"/>
        <end position="629"/>
    </location>
</feature>
<feature type="transmembrane region" description="Helical" evidence="14">
    <location>
        <begin position="66"/>
        <end position="88"/>
    </location>
</feature>
<feature type="transmembrane region" description="Helical" evidence="14">
    <location>
        <begin position="314"/>
        <end position="334"/>
    </location>
</feature>
<feature type="transmembrane region" description="Helical" evidence="14">
    <location>
        <begin position="483"/>
        <end position="504"/>
    </location>
</feature>
<dbReference type="VEuPathDB" id="FungiDB:PC110_g17457"/>
<evidence type="ECO:0000256" key="7">
    <source>
        <dbReference type="ARBA" id="ARBA00022597"/>
    </source>
</evidence>
<feature type="transmembrane region" description="Helical" evidence="14">
    <location>
        <begin position="39"/>
        <end position="60"/>
    </location>
</feature>
<dbReference type="Pfam" id="PF03083">
    <property type="entry name" value="MtN3_slv"/>
    <property type="match status" value="4"/>
</dbReference>
<keyword evidence="9" id="KW-0677">Repeat</keyword>
<evidence type="ECO:0000256" key="9">
    <source>
        <dbReference type="ARBA" id="ARBA00022737"/>
    </source>
</evidence>
<feature type="transmembrane region" description="Helical" evidence="14">
    <location>
        <begin position="245"/>
        <end position="270"/>
    </location>
</feature>
<gene>
    <name evidence="15" type="ORF">JG687_00010963</name>
</gene>
<evidence type="ECO:0000256" key="2">
    <source>
        <dbReference type="ARBA" id="ARBA00004653"/>
    </source>
</evidence>
<evidence type="ECO:0000256" key="13">
    <source>
        <dbReference type="SAM" id="MobiDB-lite"/>
    </source>
</evidence>
<evidence type="ECO:0000256" key="8">
    <source>
        <dbReference type="ARBA" id="ARBA00022692"/>
    </source>
</evidence>
<dbReference type="InterPro" id="IPR004316">
    <property type="entry name" value="SWEET_rpt"/>
</dbReference>
<dbReference type="AlphaFoldDB" id="A0A8T1U5I0"/>
<evidence type="ECO:0000256" key="3">
    <source>
        <dbReference type="ARBA" id="ARBA00007809"/>
    </source>
</evidence>
<evidence type="ECO:0000256" key="10">
    <source>
        <dbReference type="ARBA" id="ARBA00022989"/>
    </source>
</evidence>
<dbReference type="EMBL" id="JAENGZ010000647">
    <property type="protein sequence ID" value="KAG6955803.1"/>
    <property type="molecule type" value="Genomic_DNA"/>
</dbReference>
<keyword evidence="12 14" id="KW-0472">Membrane</keyword>
<feature type="transmembrane region" description="Helical" evidence="14">
    <location>
        <begin position="459"/>
        <end position="477"/>
    </location>
</feature>
<sequence length="692" mass="75560">MSTGPIVVKIFTIRTVMMRFSLVLDFVRMRKQSSTGDMSVMPPVMLFTNCFTSSFYSYVIEDIAPLFVTSVLGVVVGGVLTCLFYCWASNKTESVQVIIVAVFVCVVMTIYGALAVTGVTGQSHSSVSTTLGFITIAATIVLYASPMATPFITPLKVYHVVTIITTLMMRVSLLPDWNRWRKNRNTADMSVLPCVMIFGNSYCALFYAYAIGNYLPLFATSMLGVIVGIFMAYSFYLWATDRREVVRIFIVSSFVFLALTLYGFLALCGVTGQSHHSTETALGFIMVAFTTLMYASPMATIIRVVRAKTATSMPFTMGAVNVLNSFCWGVYGGLIHNNFLLIPNIIGVTLSLTQMLVTFVYRSKGANDALLSEDLVDVVVCSGEQNQSDDTDCKKKTDFVALRSPGRENAQTATTMGDNDTAILCFEIITIVTTVMMRVSLLPDFQRMRKMKSTGDMSVLPCVLLYANCYLLCWYSYAVDNIIPLFLTAALGVISGAILAVFFYKWTAHKRDVMKVFIISAIVMLLETVYGLIALLGWTGQSRSSTGTALGVLVIISSVGLYASPMATIRHVIRTKTSSSMPFTMGVVNVINSFCWVVYAILVDDVFILVPNASGALLGSIQLILTLIYPRKAPSEGQILSVTINDPRAGSPACGEPASLSVVAHSPAQDNRENRKSSAVEGSNFVPLRSPE</sequence>
<evidence type="ECO:0000256" key="14">
    <source>
        <dbReference type="SAM" id="Phobius"/>
    </source>
</evidence>
<keyword evidence="10 14" id="KW-1133">Transmembrane helix</keyword>
<keyword evidence="8 14" id="KW-0812">Transmembrane</keyword>
<dbReference type="InterPro" id="IPR047664">
    <property type="entry name" value="SWEET"/>
</dbReference>
<dbReference type="VEuPathDB" id="FungiDB:PC110_g17458"/>
<dbReference type="FunFam" id="1.20.1280.290:FF:000004">
    <property type="entry name" value="Sugar transporter SWEET"/>
    <property type="match status" value="2"/>
</dbReference>
<feature type="transmembrane region" description="Helical" evidence="14">
    <location>
        <begin position="189"/>
        <end position="210"/>
    </location>
</feature>
<feature type="transmembrane region" description="Helical" evidence="14">
    <location>
        <begin position="217"/>
        <end position="239"/>
    </location>
</feature>
<comment type="similarity">
    <text evidence="3">Belongs to the SWEET sugar transporter family.</text>
</comment>
<dbReference type="GO" id="GO:0005886">
    <property type="term" value="C:plasma membrane"/>
    <property type="evidence" value="ECO:0007669"/>
    <property type="project" value="UniProtKB-SubCell"/>
</dbReference>
<dbReference type="PANTHER" id="PTHR10791:SF30">
    <property type="entry name" value="SUGAR TRANSPORTER SWEET1"/>
    <property type="match status" value="1"/>
</dbReference>
<evidence type="ECO:0000256" key="6">
    <source>
        <dbReference type="ARBA" id="ARBA00022475"/>
    </source>
</evidence>
<keyword evidence="7" id="KW-0762">Sugar transport</keyword>
<dbReference type="VEuPathDB" id="FungiDB:PC110_g17456"/>
<dbReference type="GO" id="GO:0051119">
    <property type="term" value="F:sugar transmembrane transporter activity"/>
    <property type="evidence" value="ECO:0007669"/>
    <property type="project" value="InterPro"/>
</dbReference>
<feature type="transmembrane region" description="Helical" evidence="14">
    <location>
        <begin position="544"/>
        <end position="563"/>
    </location>
</feature>
<feature type="transmembrane region" description="Helical" evidence="14">
    <location>
        <begin position="126"/>
        <end position="145"/>
    </location>
</feature>